<dbReference type="InterPro" id="IPR056003">
    <property type="entry name" value="CT398_CC_hairpin"/>
</dbReference>
<protein>
    <recommendedName>
        <fullName evidence="2">CT398-like coiled coil hairpin domain-containing protein</fullName>
    </recommendedName>
</protein>
<dbReference type="RefSeq" id="WP_105804476.1">
    <property type="nucleotide sequence ID" value="NZ_MWZD01000013.1"/>
</dbReference>
<dbReference type="Pfam" id="PF24481">
    <property type="entry name" value="CT398_CC"/>
    <property type="match status" value="1"/>
</dbReference>
<reference evidence="3 4" key="1">
    <citation type="journal article" date="2017" name="New Microbes New Infect">
        <title>Genome sequence of 'Leucobacter massiliensis' sp. nov. isolated from human pharynx after travel to the 2014 Hajj.</title>
        <authorList>
            <person name="Leangapichart T."/>
            <person name="Gautret P."/>
            <person name="Nguyen T.T."/>
            <person name="Armstrong N."/>
            <person name="Rolain J.M."/>
        </authorList>
    </citation>
    <scope>NUCLEOTIDE SEQUENCE [LARGE SCALE GENOMIC DNA]</scope>
    <source>
        <strain evidence="3 4">122RC15</strain>
    </source>
</reference>
<name>A0A2S9QRE9_9MICO</name>
<accession>A0A2S9QRE9</accession>
<evidence type="ECO:0000313" key="3">
    <source>
        <dbReference type="EMBL" id="PRI12166.1"/>
    </source>
</evidence>
<gene>
    <name evidence="3" type="ORF">B4915_03690</name>
</gene>
<comment type="caution">
    <text evidence="3">The sequence shown here is derived from an EMBL/GenBank/DDBJ whole genome shotgun (WGS) entry which is preliminary data.</text>
</comment>
<organism evidence="3 4">
    <name type="scientific">Leucobacter massiliensis</name>
    <dbReference type="NCBI Taxonomy" id="1686285"/>
    <lineage>
        <taxon>Bacteria</taxon>
        <taxon>Bacillati</taxon>
        <taxon>Actinomycetota</taxon>
        <taxon>Actinomycetes</taxon>
        <taxon>Micrococcales</taxon>
        <taxon>Microbacteriaceae</taxon>
        <taxon>Leucobacter</taxon>
    </lineage>
</organism>
<evidence type="ECO:0000259" key="2">
    <source>
        <dbReference type="Pfam" id="PF24481"/>
    </source>
</evidence>
<dbReference type="Gene3D" id="1.10.287.1490">
    <property type="match status" value="1"/>
</dbReference>
<evidence type="ECO:0000256" key="1">
    <source>
        <dbReference type="SAM" id="Coils"/>
    </source>
</evidence>
<proteinExistence type="predicted"/>
<dbReference type="Proteomes" id="UP000238650">
    <property type="component" value="Unassembled WGS sequence"/>
</dbReference>
<dbReference type="OrthoDB" id="9784388at2"/>
<dbReference type="EMBL" id="MWZD01000013">
    <property type="protein sequence ID" value="PRI12166.1"/>
    <property type="molecule type" value="Genomic_DNA"/>
</dbReference>
<feature type="domain" description="CT398-like coiled coil hairpin" evidence="2">
    <location>
        <begin position="14"/>
        <end position="190"/>
    </location>
</feature>
<keyword evidence="1" id="KW-0175">Coiled coil</keyword>
<feature type="coiled-coil region" evidence="1">
    <location>
        <begin position="7"/>
        <end position="164"/>
    </location>
</feature>
<evidence type="ECO:0000313" key="4">
    <source>
        <dbReference type="Proteomes" id="UP000238650"/>
    </source>
</evidence>
<dbReference type="AlphaFoldDB" id="A0A2S9QRE9"/>
<keyword evidence="4" id="KW-1185">Reference proteome</keyword>
<sequence>MKASPRQQQLLLDLQQLDHTIAQLRRKRSTLPERAELTALAEEAAAVRDRYMAAQRELDAQNADIARVEADAEMVRQRRARDEQLLAASTSSKEAQALQGELDTLLRRTRELEDRELELMEVQERAQSAFDAAAAALAGVDGRRAELQQRIDEAEGRLDRELAGHAEERAGLAAEIQRDLVELYEDLRGRIGIGAARLRGNVSEASNMALAPAELSDIRAAAPDEVVFCPGTGAILVRVEEE</sequence>